<sequence length="85" mass="8904">MSPKTSSIFSSGSPAVKPCHIPGYNFMVLSTLLALSYNALLTSGSVTLSSSPCNTKKGNFTWCKLVSTLKLVLSSSNAVFNLGLS</sequence>
<comment type="caution">
    <text evidence="1">The sequence shown here is derived from an EMBL/GenBank/DDBJ whole genome shotgun (WGS) entry which is preliminary data.</text>
</comment>
<organism evidence="1 2">
    <name type="scientific">Medicago truncatula</name>
    <name type="common">Barrel medic</name>
    <name type="synonym">Medicago tribuloides</name>
    <dbReference type="NCBI Taxonomy" id="3880"/>
    <lineage>
        <taxon>Eukaryota</taxon>
        <taxon>Viridiplantae</taxon>
        <taxon>Streptophyta</taxon>
        <taxon>Embryophyta</taxon>
        <taxon>Tracheophyta</taxon>
        <taxon>Spermatophyta</taxon>
        <taxon>Magnoliopsida</taxon>
        <taxon>eudicotyledons</taxon>
        <taxon>Gunneridae</taxon>
        <taxon>Pentapetalae</taxon>
        <taxon>rosids</taxon>
        <taxon>fabids</taxon>
        <taxon>Fabales</taxon>
        <taxon>Fabaceae</taxon>
        <taxon>Papilionoideae</taxon>
        <taxon>50 kb inversion clade</taxon>
        <taxon>NPAAA clade</taxon>
        <taxon>Hologalegina</taxon>
        <taxon>IRL clade</taxon>
        <taxon>Trifolieae</taxon>
        <taxon>Medicago</taxon>
    </lineage>
</organism>
<name>A0A396JXW9_MEDTR</name>
<gene>
    <name evidence="1" type="ORF">MtrunA17_Chr1g0195511</name>
</gene>
<accession>A0A396JXW9</accession>
<evidence type="ECO:0000313" key="1">
    <source>
        <dbReference type="EMBL" id="RHN81113.1"/>
    </source>
</evidence>
<dbReference type="Proteomes" id="UP000265566">
    <property type="component" value="Chromosome 1"/>
</dbReference>
<protein>
    <submittedName>
        <fullName evidence="1">Uncharacterized protein</fullName>
    </submittedName>
</protein>
<reference evidence="2" key="1">
    <citation type="journal article" date="2018" name="Nat. Plants">
        <title>Whole-genome landscape of Medicago truncatula symbiotic genes.</title>
        <authorList>
            <person name="Pecrix Y."/>
            <person name="Staton S.E."/>
            <person name="Sallet E."/>
            <person name="Lelandais-Briere C."/>
            <person name="Moreau S."/>
            <person name="Carrere S."/>
            <person name="Blein T."/>
            <person name="Jardinaud M.F."/>
            <person name="Latrasse D."/>
            <person name="Zouine M."/>
            <person name="Zahm M."/>
            <person name="Kreplak J."/>
            <person name="Mayjonade B."/>
            <person name="Satge C."/>
            <person name="Perez M."/>
            <person name="Cauet S."/>
            <person name="Marande W."/>
            <person name="Chantry-Darmon C."/>
            <person name="Lopez-Roques C."/>
            <person name="Bouchez O."/>
            <person name="Berard A."/>
            <person name="Debelle F."/>
            <person name="Munos S."/>
            <person name="Bendahmane A."/>
            <person name="Berges H."/>
            <person name="Niebel A."/>
            <person name="Buitink J."/>
            <person name="Frugier F."/>
            <person name="Benhamed M."/>
            <person name="Crespi M."/>
            <person name="Gouzy J."/>
            <person name="Gamas P."/>
        </authorList>
    </citation>
    <scope>NUCLEOTIDE SEQUENCE [LARGE SCALE GENOMIC DNA]</scope>
    <source>
        <strain evidence="2">cv. Jemalong A17</strain>
    </source>
</reference>
<dbReference type="Gramene" id="rna5111">
    <property type="protein sequence ID" value="RHN81113.1"/>
    <property type="gene ID" value="gene5111"/>
</dbReference>
<dbReference type="AlphaFoldDB" id="A0A396JXW9"/>
<evidence type="ECO:0000313" key="2">
    <source>
        <dbReference type="Proteomes" id="UP000265566"/>
    </source>
</evidence>
<proteinExistence type="predicted"/>
<dbReference type="EMBL" id="PSQE01000001">
    <property type="protein sequence ID" value="RHN81113.1"/>
    <property type="molecule type" value="Genomic_DNA"/>
</dbReference>